<dbReference type="Proteomes" id="UP000708208">
    <property type="component" value="Unassembled WGS sequence"/>
</dbReference>
<name>A0A8J2LC74_9HEXA</name>
<dbReference type="Pfam" id="PF10309">
    <property type="entry name" value="NCBP3"/>
    <property type="match status" value="1"/>
</dbReference>
<sequence>MTAAPPYESEKEDGELSAPNSPSQDDDEMAMEVDGVDTAEDEDTMSRGRSHSDARMPRSSSLEKVYRPRTYPNPYLNDVLVSEEKLNSRAARFGIQTGAQGNGRIEQPLPSDTDILKLYLTVGLIEDDGGEPTLEKVGVQFRLDSVLIRGTNHMSTNEIFAYLRDNNQRPLEMEWVNDACCVVIFKDRYEAARAMISMTKPVAIEPRPERKETEDGGLEAEDDMNQDFDFHAEDTVSSRYITVPMPPGYTWRFAIPCQQARGILMRYATIQDKKQEKSERHSEYYKKFGNPNYNVGFGLVSQSFRNRLTKQKSVEMPAKPEEKEEKQPVSNRLAWAQLSQRWNDEEIAAAEGKTKPVKPQGKSPTGGNQQGRRNESSKSFSPVRKNIKVLVDFEDRVGANNIKTRLKRRRVPPPTEGEARVEPEDSDSESDDEESKWSKKLKGPRMRMHADEEEQRMKERLRRQGGNRGRGGNVHARINNRLSWPGVYRAKGNLEDDMY</sequence>
<feature type="compositionally biased region" description="Acidic residues" evidence="3">
    <location>
        <begin position="24"/>
        <end position="43"/>
    </location>
</feature>
<gene>
    <name evidence="4" type="ORF">AFUS01_LOCUS38677</name>
</gene>
<evidence type="ECO:0000313" key="4">
    <source>
        <dbReference type="EMBL" id="CAG7828773.1"/>
    </source>
</evidence>
<protein>
    <recommendedName>
        <fullName evidence="2">Nuclear cap-binding protein subunit 3</fullName>
    </recommendedName>
</protein>
<dbReference type="GO" id="GO:0005634">
    <property type="term" value="C:nucleus"/>
    <property type="evidence" value="ECO:0007669"/>
    <property type="project" value="TreeGrafter"/>
</dbReference>
<evidence type="ECO:0000256" key="1">
    <source>
        <dbReference type="ARBA" id="ARBA00006069"/>
    </source>
</evidence>
<feature type="region of interest" description="Disordered" evidence="3">
    <location>
        <begin position="1"/>
        <end position="69"/>
    </location>
</feature>
<dbReference type="GO" id="GO:0000340">
    <property type="term" value="F:RNA 7-methylguanosine cap binding"/>
    <property type="evidence" value="ECO:0007669"/>
    <property type="project" value="InterPro"/>
</dbReference>
<dbReference type="OrthoDB" id="422106at2759"/>
<feature type="compositionally biased region" description="Acidic residues" evidence="3">
    <location>
        <begin position="424"/>
        <end position="434"/>
    </location>
</feature>
<dbReference type="EMBL" id="CAJVCH010548783">
    <property type="protein sequence ID" value="CAG7828773.1"/>
    <property type="molecule type" value="Genomic_DNA"/>
</dbReference>
<evidence type="ECO:0000256" key="3">
    <source>
        <dbReference type="SAM" id="MobiDB-lite"/>
    </source>
</evidence>
<dbReference type="PANTHER" id="PTHR16291">
    <property type="entry name" value="NUCLEAR CAP-BINDING PROTEIN SUBUNIT 3"/>
    <property type="match status" value="1"/>
</dbReference>
<feature type="compositionally biased region" description="Basic residues" evidence="3">
    <location>
        <begin position="438"/>
        <end position="447"/>
    </location>
</feature>
<feature type="region of interest" description="Disordered" evidence="3">
    <location>
        <begin position="311"/>
        <end position="331"/>
    </location>
</feature>
<evidence type="ECO:0000313" key="5">
    <source>
        <dbReference type="Proteomes" id="UP000708208"/>
    </source>
</evidence>
<dbReference type="GO" id="GO:0003729">
    <property type="term" value="F:mRNA binding"/>
    <property type="evidence" value="ECO:0007669"/>
    <property type="project" value="InterPro"/>
</dbReference>
<dbReference type="AlphaFoldDB" id="A0A8J2LC74"/>
<comment type="similarity">
    <text evidence="1">Belongs to the NCBP3 family.</text>
</comment>
<proteinExistence type="inferred from homology"/>
<dbReference type="InterPro" id="IPR019416">
    <property type="entry name" value="NCBP3"/>
</dbReference>
<feature type="region of interest" description="Disordered" evidence="3">
    <location>
        <begin position="399"/>
        <end position="480"/>
    </location>
</feature>
<feature type="region of interest" description="Disordered" evidence="3">
    <location>
        <begin position="350"/>
        <end position="383"/>
    </location>
</feature>
<feature type="compositionally biased region" description="Basic and acidic residues" evidence="3">
    <location>
        <begin position="318"/>
        <end position="327"/>
    </location>
</feature>
<feature type="compositionally biased region" description="Polar residues" evidence="3">
    <location>
        <begin position="362"/>
        <end position="371"/>
    </location>
</feature>
<comment type="caution">
    <text evidence="4">The sequence shown here is derived from an EMBL/GenBank/DDBJ whole genome shotgun (WGS) entry which is preliminary data.</text>
</comment>
<dbReference type="PANTHER" id="PTHR16291:SF0">
    <property type="entry name" value="NUCLEAR CAP-BINDING PROTEIN SUBUNIT 3"/>
    <property type="match status" value="1"/>
</dbReference>
<evidence type="ECO:0000256" key="2">
    <source>
        <dbReference type="ARBA" id="ARBA00019876"/>
    </source>
</evidence>
<reference evidence="4" key="1">
    <citation type="submission" date="2021-06" db="EMBL/GenBank/DDBJ databases">
        <authorList>
            <person name="Hodson N. C."/>
            <person name="Mongue J. A."/>
            <person name="Jaron S. K."/>
        </authorList>
    </citation>
    <scope>NUCLEOTIDE SEQUENCE</scope>
</reference>
<organism evidence="4 5">
    <name type="scientific">Allacma fusca</name>
    <dbReference type="NCBI Taxonomy" id="39272"/>
    <lineage>
        <taxon>Eukaryota</taxon>
        <taxon>Metazoa</taxon>
        <taxon>Ecdysozoa</taxon>
        <taxon>Arthropoda</taxon>
        <taxon>Hexapoda</taxon>
        <taxon>Collembola</taxon>
        <taxon>Symphypleona</taxon>
        <taxon>Sminthuridae</taxon>
        <taxon>Allacma</taxon>
    </lineage>
</organism>
<feature type="compositionally biased region" description="Basic and acidic residues" evidence="3">
    <location>
        <begin position="44"/>
        <end position="56"/>
    </location>
</feature>
<accession>A0A8J2LC74</accession>
<keyword evidence="5" id="KW-1185">Reference proteome</keyword>